<accession>A0AAN7T379</accession>
<dbReference type="Gene3D" id="2.60.40.640">
    <property type="match status" value="1"/>
</dbReference>
<evidence type="ECO:0000313" key="5">
    <source>
        <dbReference type="EMBL" id="KAK5087873.1"/>
    </source>
</evidence>
<comment type="subunit">
    <text evidence="3">Interacts with hulA.</text>
</comment>
<evidence type="ECO:0000256" key="2">
    <source>
        <dbReference type="ARBA" id="ARBA00022786"/>
    </source>
</evidence>
<keyword evidence="2" id="KW-0833">Ubl conjugation pathway</keyword>
<reference evidence="5 6" key="1">
    <citation type="submission" date="2023-08" db="EMBL/GenBank/DDBJ databases">
        <title>Black Yeasts Isolated from many extreme environments.</title>
        <authorList>
            <person name="Coleine C."/>
            <person name="Stajich J.E."/>
            <person name="Selbmann L."/>
        </authorList>
    </citation>
    <scope>NUCLEOTIDE SEQUENCE [LARGE SCALE GENOMIC DNA]</scope>
    <source>
        <strain evidence="5 6">CCFEE 5910</strain>
    </source>
</reference>
<organism evidence="5 6">
    <name type="scientific">Lithohypha guttulata</name>
    <dbReference type="NCBI Taxonomy" id="1690604"/>
    <lineage>
        <taxon>Eukaryota</taxon>
        <taxon>Fungi</taxon>
        <taxon>Dikarya</taxon>
        <taxon>Ascomycota</taxon>
        <taxon>Pezizomycotina</taxon>
        <taxon>Eurotiomycetes</taxon>
        <taxon>Chaetothyriomycetidae</taxon>
        <taxon>Chaetothyriales</taxon>
        <taxon>Trichomeriaceae</taxon>
        <taxon>Lithohypha</taxon>
    </lineage>
</organism>
<name>A0AAN7T379_9EURO</name>
<evidence type="ECO:0000256" key="3">
    <source>
        <dbReference type="ARBA" id="ARBA00038766"/>
    </source>
</evidence>
<dbReference type="InterPro" id="IPR014756">
    <property type="entry name" value="Ig_E-set"/>
</dbReference>
<feature type="domain" description="Arrestin-like N-terminal" evidence="4">
    <location>
        <begin position="7"/>
        <end position="104"/>
    </location>
</feature>
<dbReference type="PANTHER" id="PTHR11188">
    <property type="entry name" value="ARRESTIN DOMAIN CONTAINING PROTEIN"/>
    <property type="match status" value="1"/>
</dbReference>
<protein>
    <recommendedName>
        <fullName evidence="4">Arrestin-like N-terminal domain-containing protein</fullName>
    </recommendedName>
</protein>
<gene>
    <name evidence="5" type="ORF">LTR05_002088</name>
</gene>
<evidence type="ECO:0000313" key="6">
    <source>
        <dbReference type="Proteomes" id="UP001309876"/>
    </source>
</evidence>
<dbReference type="InterPro" id="IPR014752">
    <property type="entry name" value="Arrestin-like_C"/>
</dbReference>
<dbReference type="EMBL" id="JAVRRJ010000002">
    <property type="protein sequence ID" value="KAK5087873.1"/>
    <property type="molecule type" value="Genomic_DNA"/>
</dbReference>
<dbReference type="InterPro" id="IPR011021">
    <property type="entry name" value="Arrestin-like_N"/>
</dbReference>
<evidence type="ECO:0000256" key="1">
    <source>
        <dbReference type="ARBA" id="ARBA00005298"/>
    </source>
</evidence>
<dbReference type="GO" id="GO:0015031">
    <property type="term" value="P:protein transport"/>
    <property type="evidence" value="ECO:0007669"/>
    <property type="project" value="TreeGrafter"/>
</dbReference>
<proteinExistence type="inferred from homology"/>
<dbReference type="PANTHER" id="PTHR11188:SF17">
    <property type="entry name" value="FI21816P1"/>
    <property type="match status" value="1"/>
</dbReference>
<dbReference type="Pfam" id="PF00339">
    <property type="entry name" value="Arrestin_N"/>
    <property type="match status" value="1"/>
</dbReference>
<comment type="caution">
    <text evidence="5">The sequence shown here is derived from an EMBL/GenBank/DDBJ whole genome shotgun (WGS) entry which is preliminary data.</text>
</comment>
<dbReference type="InterPro" id="IPR050357">
    <property type="entry name" value="Arrestin_domain-protein"/>
</dbReference>
<dbReference type="Proteomes" id="UP001309876">
    <property type="component" value="Unassembled WGS sequence"/>
</dbReference>
<dbReference type="SUPFAM" id="SSF81296">
    <property type="entry name" value="E set domains"/>
    <property type="match status" value="1"/>
</dbReference>
<comment type="similarity">
    <text evidence="1">Belongs to the arrestin family.</text>
</comment>
<dbReference type="AlphaFoldDB" id="A0AAN7T379"/>
<keyword evidence="6" id="KW-1185">Reference proteome</keyword>
<evidence type="ECO:0000259" key="4">
    <source>
        <dbReference type="Pfam" id="PF00339"/>
    </source>
</evidence>
<sequence length="429" mass="49041">MSLEIHLEHGQHQTYYPGQTIRGYINYTISKQRRIKTASLSFRGKITTTHAESRRGPSGNTHGPRMRTEEILRLFDFSEQLFQGPYDVPPQKFNWPFEFNIPTHIEIRRANSRGSGFVHGGRDRLPPSFEFDAATYNYHASARIKYKLAVFVDNGGFFRNDELELPITIRRAAMVRPPSIVQTRLREFLPPPCWTNRGFRPESHTLKQKFKHVFTNDPELRTPCIAFQSFVSLPVAMTAEQGFPVNFSIKHIRITKDDPESPALTLDSIRLSLWSHTQLITARAGSPLPGDRYAEGGEFVADQVLYFEPVKLPLDATPVKVAQDIKLMDWRGAGSVHSLSSFLIVTVRHVHRLRVEAIVRHEETSHQFQMRVEVPCRILDPDARDLGLDELLHRSVEAEFDGLEAVDMELPRYEDDVRPPATFSVADTT</sequence>
<dbReference type="GO" id="GO:0005737">
    <property type="term" value="C:cytoplasm"/>
    <property type="evidence" value="ECO:0007669"/>
    <property type="project" value="TreeGrafter"/>
</dbReference>